<dbReference type="InterPro" id="IPR008258">
    <property type="entry name" value="Transglycosylase_SLT_dom_1"/>
</dbReference>
<sequence>MGKARFGLLLFLVALCGLLLLNWREIGQHYYPLKYRETIFRHAQAHGIDPLLVAAIIKTESNFCPEAVSHRGAIGLMQLLPSTAQEVAELKGKPFDLQSLYDPETNIALGTEYLALLFKEFRDPVLVLAAYNGGRGNVEKWLKSATWSGKELDLDQIPFPETRQFVRKTLWNYRVYRLLYREESSRTTAAQRGQSSG</sequence>
<dbReference type="KEGG" id="adg:Adeg_1021"/>
<dbReference type="PROSITE" id="PS00922">
    <property type="entry name" value="TRANSGLYCOSYLASE"/>
    <property type="match status" value="1"/>
</dbReference>
<dbReference type="STRING" id="429009.Adeg_1021"/>
<dbReference type="HOGENOM" id="CLU_065765_7_0_9"/>
<feature type="domain" description="Transglycosylase SLT" evidence="2">
    <location>
        <begin position="38"/>
        <end position="151"/>
    </location>
</feature>
<evidence type="ECO:0000313" key="3">
    <source>
        <dbReference type="EMBL" id="ACX52154.1"/>
    </source>
</evidence>
<evidence type="ECO:0000259" key="2">
    <source>
        <dbReference type="Pfam" id="PF01464"/>
    </source>
</evidence>
<dbReference type="OrthoDB" id="9815002at2"/>
<dbReference type="EMBL" id="CP001785">
    <property type="protein sequence ID" value="ACX52154.1"/>
    <property type="molecule type" value="Genomic_DNA"/>
</dbReference>
<dbReference type="PANTHER" id="PTHR37423">
    <property type="entry name" value="SOLUBLE LYTIC MUREIN TRANSGLYCOSYLASE-RELATED"/>
    <property type="match status" value="1"/>
</dbReference>
<dbReference type="Pfam" id="PF01464">
    <property type="entry name" value="SLT"/>
    <property type="match status" value="1"/>
</dbReference>
<gene>
    <name evidence="3" type="ordered locus">Adeg_1021</name>
</gene>
<keyword evidence="4" id="KW-1185">Reference proteome</keyword>
<dbReference type="CAZy" id="GH23">
    <property type="family name" value="Glycoside Hydrolase Family 23"/>
</dbReference>
<dbReference type="CDD" id="cd16896">
    <property type="entry name" value="LT_Slt70-like"/>
    <property type="match status" value="1"/>
</dbReference>
<dbReference type="AlphaFoldDB" id="C9RD27"/>
<protein>
    <submittedName>
        <fullName evidence="3">Lytic transglycosylase catalytic</fullName>
    </submittedName>
</protein>
<dbReference type="GO" id="GO:0000270">
    <property type="term" value="P:peptidoglycan metabolic process"/>
    <property type="evidence" value="ECO:0007669"/>
    <property type="project" value="InterPro"/>
</dbReference>
<dbReference type="eggNOG" id="COG0741">
    <property type="taxonomic scope" value="Bacteria"/>
</dbReference>
<dbReference type="SUPFAM" id="SSF53955">
    <property type="entry name" value="Lysozyme-like"/>
    <property type="match status" value="1"/>
</dbReference>
<dbReference type="Proteomes" id="UP000002620">
    <property type="component" value="Chromosome"/>
</dbReference>
<comment type="similarity">
    <text evidence="1">Belongs to the transglycosylase Slt family.</text>
</comment>
<dbReference type="PANTHER" id="PTHR37423:SF2">
    <property type="entry name" value="MEMBRANE-BOUND LYTIC MUREIN TRANSGLYCOSYLASE C"/>
    <property type="match status" value="1"/>
</dbReference>
<dbReference type="GO" id="GO:0016020">
    <property type="term" value="C:membrane"/>
    <property type="evidence" value="ECO:0007669"/>
    <property type="project" value="InterPro"/>
</dbReference>
<dbReference type="InterPro" id="IPR000189">
    <property type="entry name" value="Transglyc_AS"/>
</dbReference>
<accession>C9RD27</accession>
<dbReference type="InterPro" id="IPR023346">
    <property type="entry name" value="Lysozyme-like_dom_sf"/>
</dbReference>
<evidence type="ECO:0000313" key="4">
    <source>
        <dbReference type="Proteomes" id="UP000002620"/>
    </source>
</evidence>
<dbReference type="GO" id="GO:0008933">
    <property type="term" value="F:peptidoglycan lytic transglycosylase activity"/>
    <property type="evidence" value="ECO:0007669"/>
    <property type="project" value="InterPro"/>
</dbReference>
<dbReference type="RefSeq" id="WP_015739031.1">
    <property type="nucleotide sequence ID" value="NC_013385.1"/>
</dbReference>
<organism evidence="3 4">
    <name type="scientific">Ammonifex degensii (strain DSM 10501 / KC4)</name>
    <dbReference type="NCBI Taxonomy" id="429009"/>
    <lineage>
        <taxon>Bacteria</taxon>
        <taxon>Bacillati</taxon>
        <taxon>Bacillota</taxon>
        <taxon>Clostridia</taxon>
        <taxon>Thermoanaerobacterales</taxon>
        <taxon>Thermoanaerobacteraceae</taxon>
        <taxon>Ammonifex</taxon>
    </lineage>
</organism>
<dbReference type="Gene3D" id="1.10.530.10">
    <property type="match status" value="1"/>
</dbReference>
<name>C9RD27_AMMDK</name>
<proteinExistence type="inferred from homology"/>
<evidence type="ECO:0000256" key="1">
    <source>
        <dbReference type="ARBA" id="ARBA00007734"/>
    </source>
</evidence>
<reference evidence="3 4" key="1">
    <citation type="submission" date="2009-10" db="EMBL/GenBank/DDBJ databases">
        <title>Complete sequence of chromosome of Ammonifex degensii KC4.</title>
        <authorList>
            <consortium name="US DOE Joint Genome Institute"/>
            <person name="Kerfeld C."/>
            <person name="Goodner B."/>
            <person name="Huber H."/>
            <person name="Stetter K."/>
            <person name="Lucas S."/>
            <person name="Copeland A."/>
            <person name="Lapidus A."/>
            <person name="Glavina del Rio T."/>
            <person name="Dalin E."/>
            <person name="Tice H."/>
            <person name="Bruce D."/>
            <person name="Goodwin L."/>
            <person name="Pitluck S."/>
            <person name="Saunders E."/>
            <person name="Brettin T."/>
            <person name="Detter J.C."/>
            <person name="Han C."/>
            <person name="Larimer F."/>
            <person name="Land M."/>
            <person name="Hauser L."/>
            <person name="Kyrpides N."/>
            <person name="Ovchinnikova G."/>
            <person name="Richardson P."/>
        </authorList>
    </citation>
    <scope>NUCLEOTIDE SEQUENCE [LARGE SCALE GENOMIC DNA]</scope>
    <source>
        <strain evidence="4">DSM 10501 / KC4</strain>
    </source>
</reference>